<accession>A0ABR9ZXI0</accession>
<gene>
    <name evidence="1" type="ORF">ISU02_18900</name>
</gene>
<dbReference type="RefSeq" id="WP_194703416.1">
    <property type="nucleotide sequence ID" value="NZ_JADKNH010000013.1"/>
</dbReference>
<dbReference type="EMBL" id="JADKNH010000013">
    <property type="protein sequence ID" value="MBF4695173.1"/>
    <property type="molecule type" value="Genomic_DNA"/>
</dbReference>
<evidence type="ECO:0008006" key="3">
    <source>
        <dbReference type="Google" id="ProtNLM"/>
    </source>
</evidence>
<organism evidence="1 2">
    <name type="scientific">Fusibacter ferrireducens</name>
    <dbReference type="NCBI Taxonomy" id="2785058"/>
    <lineage>
        <taxon>Bacteria</taxon>
        <taxon>Bacillati</taxon>
        <taxon>Bacillota</taxon>
        <taxon>Clostridia</taxon>
        <taxon>Eubacteriales</taxon>
        <taxon>Eubacteriales Family XII. Incertae Sedis</taxon>
        <taxon>Fusibacter</taxon>
    </lineage>
</organism>
<evidence type="ECO:0000313" key="2">
    <source>
        <dbReference type="Proteomes" id="UP000614200"/>
    </source>
</evidence>
<keyword evidence="2" id="KW-1185">Reference proteome</keyword>
<reference evidence="1 2" key="1">
    <citation type="submission" date="2020-11" db="EMBL/GenBank/DDBJ databases">
        <title>Fusibacter basophilias sp. nov.</title>
        <authorList>
            <person name="Qiu D."/>
        </authorList>
    </citation>
    <scope>NUCLEOTIDE SEQUENCE [LARGE SCALE GENOMIC DNA]</scope>
    <source>
        <strain evidence="1 2">Q10-2</strain>
    </source>
</reference>
<comment type="caution">
    <text evidence="1">The sequence shown here is derived from an EMBL/GenBank/DDBJ whole genome shotgun (WGS) entry which is preliminary data.</text>
</comment>
<name>A0ABR9ZXI0_9FIRM</name>
<dbReference type="Proteomes" id="UP000614200">
    <property type="component" value="Unassembled WGS sequence"/>
</dbReference>
<protein>
    <recommendedName>
        <fullName evidence="3">AraC family transcriptional regulator</fullName>
    </recommendedName>
</protein>
<proteinExistence type="predicted"/>
<sequence>MFVYRILMNNDFSEVAMMWHIHHEPFFILPADYRLISVVMEPVLIVTMGQKYE</sequence>
<evidence type="ECO:0000313" key="1">
    <source>
        <dbReference type="EMBL" id="MBF4695173.1"/>
    </source>
</evidence>